<sequence>MLLDWESQGVLADFRRCQSSAQATDLVFHCSNGRVFAHQMIFAGISRLFTELMQRFLIGQQLIPLDLNISVPGVLKEHMDMVIEVIYTGQVRLAQSDYAPFRDICQLLELCVPIADYDEFFSAQAVQSTVPSHPSQPPPVPVPVPPQVKADQDWPKPRVFVCDECYAIFPLKIALKRHKKNRHGLPDALEPDLPIQVPVQKKPSVKIRAVRKRSKDSKHSFYPQNGEPTVKCPDCLNDCRPGRAREHLSNHLRMRLMELVTESTLTPGQKKCTLCWYEACSASHVCRHLGLSHNMIMKYASDAQRKFLHEAQMMKNKPDEAECPAQSGPGPKKKRKKGKLSQRKKTTRTLGHSDLLQIIKKEVGDDCCCQIGIRRLTRKIQDQAWKASLCCNGIRKRFSGFDFHF</sequence>
<dbReference type="EMBL" id="VCGU01000007">
    <property type="protein sequence ID" value="TRY73273.1"/>
    <property type="molecule type" value="Genomic_DNA"/>
</dbReference>
<keyword evidence="1" id="KW-0862">Zinc</keyword>
<feature type="domain" description="C2H2-type" evidence="4">
    <location>
        <begin position="160"/>
        <end position="183"/>
    </location>
</feature>
<evidence type="ECO:0000256" key="2">
    <source>
        <dbReference type="SAM" id="MobiDB-lite"/>
    </source>
</evidence>
<dbReference type="InterPro" id="IPR011333">
    <property type="entry name" value="SKP1/BTB/POZ_sf"/>
</dbReference>
<evidence type="ECO:0000259" key="3">
    <source>
        <dbReference type="PROSITE" id="PS50097"/>
    </source>
</evidence>
<dbReference type="Proteomes" id="UP000318571">
    <property type="component" value="Chromosome 3"/>
</dbReference>
<keyword evidence="1" id="KW-0863">Zinc-finger</keyword>
<dbReference type="InterPro" id="IPR013087">
    <property type="entry name" value="Znf_C2H2_type"/>
</dbReference>
<dbReference type="AlphaFoldDB" id="A0A553P6F8"/>
<evidence type="ECO:0000259" key="4">
    <source>
        <dbReference type="PROSITE" id="PS50157"/>
    </source>
</evidence>
<name>A0A553P6F8_TIGCA</name>
<feature type="compositionally biased region" description="Basic residues" evidence="2">
    <location>
        <begin position="331"/>
        <end position="346"/>
    </location>
</feature>
<evidence type="ECO:0000256" key="1">
    <source>
        <dbReference type="PROSITE-ProRule" id="PRU00042"/>
    </source>
</evidence>
<dbReference type="PROSITE" id="PS50097">
    <property type="entry name" value="BTB"/>
    <property type="match status" value="1"/>
</dbReference>
<feature type="region of interest" description="Disordered" evidence="2">
    <location>
        <begin position="318"/>
        <end position="346"/>
    </location>
</feature>
<dbReference type="SUPFAM" id="SSF54695">
    <property type="entry name" value="POZ domain"/>
    <property type="match status" value="1"/>
</dbReference>
<dbReference type="Gene3D" id="3.30.710.10">
    <property type="entry name" value="Potassium Channel Kv1.1, Chain A"/>
    <property type="match status" value="1"/>
</dbReference>
<proteinExistence type="predicted"/>
<comment type="caution">
    <text evidence="5">The sequence shown here is derived from an EMBL/GenBank/DDBJ whole genome shotgun (WGS) entry which is preliminary data.</text>
</comment>
<keyword evidence="1" id="KW-0479">Metal-binding</keyword>
<reference evidence="5 6" key="1">
    <citation type="journal article" date="2018" name="Nat. Ecol. Evol.">
        <title>Genomic signatures of mitonuclear coevolution across populations of Tigriopus californicus.</title>
        <authorList>
            <person name="Barreto F.S."/>
            <person name="Watson E.T."/>
            <person name="Lima T.G."/>
            <person name="Willett C.S."/>
            <person name="Edmands S."/>
            <person name="Li W."/>
            <person name="Burton R.S."/>
        </authorList>
    </citation>
    <scope>NUCLEOTIDE SEQUENCE [LARGE SCALE GENOMIC DNA]</scope>
    <source>
        <strain evidence="5 6">San Diego</strain>
    </source>
</reference>
<gene>
    <name evidence="5" type="ORF">TCAL_14644</name>
</gene>
<evidence type="ECO:0008006" key="7">
    <source>
        <dbReference type="Google" id="ProtNLM"/>
    </source>
</evidence>
<dbReference type="SMART" id="SM00355">
    <property type="entry name" value="ZnF_C2H2"/>
    <property type="match status" value="3"/>
</dbReference>
<evidence type="ECO:0000313" key="6">
    <source>
        <dbReference type="Proteomes" id="UP000318571"/>
    </source>
</evidence>
<dbReference type="GO" id="GO:0008270">
    <property type="term" value="F:zinc ion binding"/>
    <property type="evidence" value="ECO:0007669"/>
    <property type="project" value="UniProtKB-KW"/>
</dbReference>
<evidence type="ECO:0000313" key="5">
    <source>
        <dbReference type="EMBL" id="TRY73273.1"/>
    </source>
</evidence>
<organism evidence="5 6">
    <name type="scientific">Tigriopus californicus</name>
    <name type="common">Marine copepod</name>
    <dbReference type="NCBI Taxonomy" id="6832"/>
    <lineage>
        <taxon>Eukaryota</taxon>
        <taxon>Metazoa</taxon>
        <taxon>Ecdysozoa</taxon>
        <taxon>Arthropoda</taxon>
        <taxon>Crustacea</taxon>
        <taxon>Multicrustacea</taxon>
        <taxon>Hexanauplia</taxon>
        <taxon>Copepoda</taxon>
        <taxon>Harpacticoida</taxon>
        <taxon>Harpacticidae</taxon>
        <taxon>Tigriopus</taxon>
    </lineage>
</organism>
<accession>A0A553P6F8</accession>
<protein>
    <recommendedName>
        <fullName evidence="7">BTB domain-containing protein</fullName>
    </recommendedName>
</protein>
<dbReference type="PROSITE" id="PS50157">
    <property type="entry name" value="ZINC_FINGER_C2H2_2"/>
    <property type="match status" value="1"/>
</dbReference>
<dbReference type="InterPro" id="IPR000210">
    <property type="entry name" value="BTB/POZ_dom"/>
</dbReference>
<keyword evidence="6" id="KW-1185">Reference proteome</keyword>
<dbReference type="Pfam" id="PF00651">
    <property type="entry name" value="BTB"/>
    <property type="match status" value="1"/>
</dbReference>
<feature type="domain" description="BTB" evidence="3">
    <location>
        <begin position="24"/>
        <end position="95"/>
    </location>
</feature>
<dbReference type="PROSITE" id="PS00028">
    <property type="entry name" value="ZINC_FINGER_C2H2_1"/>
    <property type="match status" value="1"/>
</dbReference>